<protein>
    <recommendedName>
        <fullName evidence="4">DUF3592 domain-containing protein</fullName>
    </recommendedName>
</protein>
<name>A0ABW5JC98_9BACT</name>
<keyword evidence="1" id="KW-0472">Membrane</keyword>
<keyword evidence="1" id="KW-0812">Transmembrane</keyword>
<comment type="caution">
    <text evidence="2">The sequence shown here is derived from an EMBL/GenBank/DDBJ whole genome shotgun (WGS) entry which is preliminary data.</text>
</comment>
<evidence type="ECO:0000313" key="3">
    <source>
        <dbReference type="Proteomes" id="UP001597510"/>
    </source>
</evidence>
<keyword evidence="1" id="KW-1133">Transmembrane helix</keyword>
<accession>A0ABW5JC98</accession>
<gene>
    <name evidence="2" type="ORF">ACFSR2_18850</name>
</gene>
<dbReference type="RefSeq" id="WP_340240631.1">
    <property type="nucleotide sequence ID" value="NZ_JBBEWC010000023.1"/>
</dbReference>
<evidence type="ECO:0000313" key="2">
    <source>
        <dbReference type="EMBL" id="MFD2522962.1"/>
    </source>
</evidence>
<proteinExistence type="predicted"/>
<keyword evidence="3" id="KW-1185">Reference proteome</keyword>
<sequence length="121" mass="13322">MIPKEKTIFFQKSRGMAYFMIGGLVLGAILAFYLKTQRDTYIASIKASPAHTNGVIVAKPTNRKTQSLMIDYKVAGYTHQLKTQVSNELFDHFMIGDSIAIVYASNAPENAMLDGSGLSLK</sequence>
<evidence type="ECO:0000256" key="1">
    <source>
        <dbReference type="SAM" id="Phobius"/>
    </source>
</evidence>
<feature type="transmembrane region" description="Helical" evidence="1">
    <location>
        <begin position="15"/>
        <end position="34"/>
    </location>
</feature>
<dbReference type="EMBL" id="JBHULC010000027">
    <property type="protein sequence ID" value="MFD2522962.1"/>
    <property type="molecule type" value="Genomic_DNA"/>
</dbReference>
<reference evidence="3" key="1">
    <citation type="journal article" date="2019" name="Int. J. Syst. Evol. Microbiol.">
        <title>The Global Catalogue of Microorganisms (GCM) 10K type strain sequencing project: providing services to taxonomists for standard genome sequencing and annotation.</title>
        <authorList>
            <consortium name="The Broad Institute Genomics Platform"/>
            <consortium name="The Broad Institute Genome Sequencing Center for Infectious Disease"/>
            <person name="Wu L."/>
            <person name="Ma J."/>
        </authorList>
    </citation>
    <scope>NUCLEOTIDE SEQUENCE [LARGE SCALE GENOMIC DNA]</scope>
    <source>
        <strain evidence="3">KCTC 52344</strain>
    </source>
</reference>
<dbReference type="Proteomes" id="UP001597510">
    <property type="component" value="Unassembled WGS sequence"/>
</dbReference>
<organism evidence="2 3">
    <name type="scientific">Emticicia soli</name>
    <dbReference type="NCBI Taxonomy" id="2027878"/>
    <lineage>
        <taxon>Bacteria</taxon>
        <taxon>Pseudomonadati</taxon>
        <taxon>Bacteroidota</taxon>
        <taxon>Cytophagia</taxon>
        <taxon>Cytophagales</taxon>
        <taxon>Leadbetterellaceae</taxon>
        <taxon>Emticicia</taxon>
    </lineage>
</organism>
<evidence type="ECO:0008006" key="4">
    <source>
        <dbReference type="Google" id="ProtNLM"/>
    </source>
</evidence>